<accession>A0A066XX01</accession>
<protein>
    <submittedName>
        <fullName evidence="1">Putative beta-lactamase</fullName>
    </submittedName>
</protein>
<sequence length="108" mass="11552">MFTDQIPNIPESGESSVQAVRTKLNKMLPELSGVLGSAPRGWGLTFMISGGKTGRSSKTAWYRESGIAGMICSQILPFGDRAVVKIWSEVEAAVYGGLHATTKDGHLL</sequence>
<organism evidence="1 2">
    <name type="scientific">Colletotrichum sublineola</name>
    <name type="common">Sorghum anthracnose fungus</name>
    <dbReference type="NCBI Taxonomy" id="1173701"/>
    <lineage>
        <taxon>Eukaryota</taxon>
        <taxon>Fungi</taxon>
        <taxon>Dikarya</taxon>
        <taxon>Ascomycota</taxon>
        <taxon>Pezizomycotina</taxon>
        <taxon>Sordariomycetes</taxon>
        <taxon>Hypocreomycetidae</taxon>
        <taxon>Glomerellales</taxon>
        <taxon>Glomerellaceae</taxon>
        <taxon>Colletotrichum</taxon>
        <taxon>Colletotrichum graminicola species complex</taxon>
    </lineage>
</organism>
<keyword evidence="2" id="KW-1185">Reference proteome</keyword>
<comment type="caution">
    <text evidence="1">The sequence shown here is derived from an EMBL/GenBank/DDBJ whole genome shotgun (WGS) entry which is preliminary data.</text>
</comment>
<evidence type="ECO:0000313" key="2">
    <source>
        <dbReference type="Proteomes" id="UP000027238"/>
    </source>
</evidence>
<proteinExistence type="predicted"/>
<reference evidence="2" key="1">
    <citation type="journal article" date="2014" name="Genome Announc.">
        <title>Draft genome sequence of Colletotrichum sublineola, a destructive pathogen of cultivated sorghum.</title>
        <authorList>
            <person name="Baroncelli R."/>
            <person name="Sanz-Martin J.M."/>
            <person name="Rech G.E."/>
            <person name="Sukno S.A."/>
            <person name="Thon M.R."/>
        </authorList>
    </citation>
    <scope>NUCLEOTIDE SEQUENCE [LARGE SCALE GENOMIC DNA]</scope>
    <source>
        <strain evidence="2">TX430BB</strain>
    </source>
</reference>
<gene>
    <name evidence="1" type="ORF">CSUB01_12344</name>
</gene>
<name>A0A066XX01_COLSU</name>
<dbReference type="Proteomes" id="UP000027238">
    <property type="component" value="Unassembled WGS sequence"/>
</dbReference>
<dbReference type="EMBL" id="JMSE01000026">
    <property type="protein sequence ID" value="KDN72189.1"/>
    <property type="molecule type" value="Genomic_DNA"/>
</dbReference>
<dbReference type="STRING" id="1173701.A0A066XX01"/>
<dbReference type="AlphaFoldDB" id="A0A066XX01"/>
<dbReference type="OrthoDB" id="428260at2759"/>
<evidence type="ECO:0000313" key="1">
    <source>
        <dbReference type="EMBL" id="KDN72189.1"/>
    </source>
</evidence>
<dbReference type="InterPro" id="IPR012338">
    <property type="entry name" value="Beta-lactam/transpept-like"/>
</dbReference>
<dbReference type="HOGENOM" id="CLU_2196802_0_0_1"/>
<dbReference type="Gene3D" id="3.40.710.10">
    <property type="entry name" value="DD-peptidase/beta-lactamase superfamily"/>
    <property type="match status" value="1"/>
</dbReference>